<dbReference type="SUPFAM" id="SSF82549">
    <property type="entry name" value="DAK1/DegV-like"/>
    <property type="match status" value="1"/>
</dbReference>
<proteinExistence type="predicted"/>
<dbReference type="RefSeq" id="WP_135030853.1">
    <property type="nucleotide sequence ID" value="NZ_BMLA01000001.1"/>
</dbReference>
<reference evidence="2 3" key="1">
    <citation type="submission" date="2020-08" db="EMBL/GenBank/DDBJ databases">
        <title>Sequencing the genomes of 1000 actinobacteria strains.</title>
        <authorList>
            <person name="Klenk H.-P."/>
        </authorList>
    </citation>
    <scope>NUCLEOTIDE SEQUENCE [LARGE SCALE GENOMIC DNA]</scope>
    <source>
        <strain evidence="2 3">DSM 19079</strain>
    </source>
</reference>
<name>A0A4Y8WV57_9MICC</name>
<protein>
    <submittedName>
        <fullName evidence="2">DegV family protein with EDD domain</fullName>
    </submittedName>
</protein>
<sequence length="323" mass="33474">MASIEAWRDDAVERLRARRGQLVGRARYGLRPPRRDRTAIVTDSSAALPDAVLAHPFAAGIRQVPLAVMVGDQIHTEGDDDLALDLPLALAAGTPVRTSRPSPGAFRAVYADLARAGYARIVSVHLSGELSGTVEAASLAAVDAPCPVSVVDSRTAGLALGMGVMDAAVEAGFGRPVDEVVARARAAVTGSTVLVTIPSLEPLRRGGRVGAVSSLLGTLLQVRPVLSLDDGALHLADRPRTTARAIDRMVELVADRAARSRLRVAVHTYGDEVGAQTLVERLQPHSATPVPAVPLPAVLAAHVGLGALAVVAVPLDPDTAPEG</sequence>
<dbReference type="AlphaFoldDB" id="A0A4Y8WV57"/>
<evidence type="ECO:0000313" key="2">
    <source>
        <dbReference type="EMBL" id="MBB4882601.1"/>
    </source>
</evidence>
<dbReference type="Pfam" id="PF02645">
    <property type="entry name" value="DegV"/>
    <property type="match status" value="1"/>
</dbReference>
<gene>
    <name evidence="2" type="ORF">BJ976_000952</name>
</gene>
<dbReference type="PANTHER" id="PTHR33434">
    <property type="entry name" value="DEGV DOMAIN-CONTAINING PROTEIN DR_1986-RELATED"/>
    <property type="match status" value="1"/>
</dbReference>
<dbReference type="Gene3D" id="3.30.1180.10">
    <property type="match status" value="1"/>
</dbReference>
<dbReference type="PROSITE" id="PS51482">
    <property type="entry name" value="DEGV"/>
    <property type="match status" value="1"/>
</dbReference>
<dbReference type="EMBL" id="JACHMC010000001">
    <property type="protein sequence ID" value="MBB4882601.1"/>
    <property type="molecule type" value="Genomic_DNA"/>
</dbReference>
<keyword evidence="3" id="KW-1185">Reference proteome</keyword>
<comment type="caution">
    <text evidence="2">The sequence shown here is derived from an EMBL/GenBank/DDBJ whole genome shotgun (WGS) entry which is preliminary data.</text>
</comment>
<dbReference type="Proteomes" id="UP000560081">
    <property type="component" value="Unassembled WGS sequence"/>
</dbReference>
<keyword evidence="1" id="KW-0446">Lipid-binding</keyword>
<dbReference type="NCBIfam" id="TIGR00762">
    <property type="entry name" value="DegV"/>
    <property type="match status" value="1"/>
</dbReference>
<evidence type="ECO:0000256" key="1">
    <source>
        <dbReference type="ARBA" id="ARBA00023121"/>
    </source>
</evidence>
<dbReference type="OrthoDB" id="9760324at2"/>
<dbReference type="GO" id="GO:0008289">
    <property type="term" value="F:lipid binding"/>
    <property type="evidence" value="ECO:0007669"/>
    <property type="project" value="UniProtKB-KW"/>
</dbReference>
<evidence type="ECO:0000313" key="3">
    <source>
        <dbReference type="Proteomes" id="UP000560081"/>
    </source>
</evidence>
<dbReference type="InterPro" id="IPR003797">
    <property type="entry name" value="DegV"/>
</dbReference>
<dbReference type="InterPro" id="IPR050270">
    <property type="entry name" value="DegV_domain_contain"/>
</dbReference>
<accession>A0A4Y8WV57</accession>
<dbReference type="InterPro" id="IPR043168">
    <property type="entry name" value="DegV_C"/>
</dbReference>
<dbReference type="Gene3D" id="3.40.50.10170">
    <property type="match status" value="1"/>
</dbReference>
<organism evidence="2 3">
    <name type="scientific">Micrococcus flavus</name>
    <dbReference type="NCBI Taxonomy" id="384602"/>
    <lineage>
        <taxon>Bacteria</taxon>
        <taxon>Bacillati</taxon>
        <taxon>Actinomycetota</taxon>
        <taxon>Actinomycetes</taxon>
        <taxon>Micrococcales</taxon>
        <taxon>Micrococcaceae</taxon>
        <taxon>Micrococcus</taxon>
    </lineage>
</organism>
<dbReference type="PANTHER" id="PTHR33434:SF2">
    <property type="entry name" value="FATTY ACID-BINDING PROTEIN TM_1468"/>
    <property type="match status" value="1"/>
</dbReference>